<evidence type="ECO:0000256" key="1">
    <source>
        <dbReference type="SAM" id="Coils"/>
    </source>
</evidence>
<proteinExistence type="predicted"/>
<gene>
    <name evidence="2" type="ORF">FX988_03933</name>
</gene>
<keyword evidence="1" id="KW-0175">Coiled coil</keyword>
<dbReference type="RefSeq" id="WP_160181745.1">
    <property type="nucleotide sequence ID" value="NZ_CP047656.1"/>
</dbReference>
<evidence type="ECO:0000313" key="2">
    <source>
        <dbReference type="EMBL" id="QHJ13664.1"/>
    </source>
</evidence>
<dbReference type="OrthoDB" id="7062138at2"/>
<reference evidence="2 3" key="1">
    <citation type="submission" date="2019-12" db="EMBL/GenBank/DDBJ databases">
        <title>Genome sequencing and assembly of endphytes of Porphyra tenera.</title>
        <authorList>
            <person name="Park J.M."/>
            <person name="Shin R."/>
            <person name="Jo S.H."/>
        </authorList>
    </citation>
    <scope>NUCLEOTIDE SEQUENCE [LARGE SCALE GENOMIC DNA]</scope>
    <source>
        <strain evidence="2 3">GPM4</strain>
    </source>
</reference>
<sequence>MKKGLGILLILLVIIAAGTWYLLSGAGDFIRAQIEQQGSDYLDTKVSVAQVELALSDGRMSINGLTVQNPMGFSSENAVSVSDITLDLGEVLSEPYIIQNVSVNAPEILYEVDASGSGNLLALKNNLAANLPKSDDKPTPESTDGANPLVIVENVTVSNVRLKLNFEQLSTGDLNIEQKAYEVTLPTFNAGSIGKPNGLPANQVGAAIVNNMLDNIMAAAKEEAKKRLTEEAKKKVNEEIEKQKDKLLDKAGDKLKGLFN</sequence>
<dbReference type="AlphaFoldDB" id="A0A857JSR5"/>
<dbReference type="Proteomes" id="UP000464524">
    <property type="component" value="Chromosome"/>
</dbReference>
<evidence type="ECO:0000313" key="3">
    <source>
        <dbReference type="Proteomes" id="UP000464524"/>
    </source>
</evidence>
<keyword evidence="3" id="KW-1185">Reference proteome</keyword>
<accession>A0A857JSR5</accession>
<dbReference type="KEGG" id="pmes:FX988_03933"/>
<name>A0A857JSR5_9ALTE</name>
<dbReference type="EMBL" id="CP047656">
    <property type="protein sequence ID" value="QHJ13664.1"/>
    <property type="molecule type" value="Genomic_DNA"/>
</dbReference>
<feature type="coiled-coil region" evidence="1">
    <location>
        <begin position="218"/>
        <end position="250"/>
    </location>
</feature>
<evidence type="ECO:0008006" key="4">
    <source>
        <dbReference type="Google" id="ProtNLM"/>
    </source>
</evidence>
<protein>
    <recommendedName>
        <fullName evidence="4">AsmA domain-containing protein</fullName>
    </recommendedName>
</protein>
<organism evidence="2 3">
    <name type="scientific">Paraglaciecola mesophila</name>
    <dbReference type="NCBI Taxonomy" id="197222"/>
    <lineage>
        <taxon>Bacteria</taxon>
        <taxon>Pseudomonadati</taxon>
        <taxon>Pseudomonadota</taxon>
        <taxon>Gammaproteobacteria</taxon>
        <taxon>Alteromonadales</taxon>
        <taxon>Alteromonadaceae</taxon>
        <taxon>Paraglaciecola</taxon>
    </lineage>
</organism>